<proteinExistence type="predicted"/>
<dbReference type="Proteomes" id="UP000500806">
    <property type="component" value="Chromosome"/>
</dbReference>
<dbReference type="KEGG" id="pani:DCO16_06125"/>
<protein>
    <submittedName>
        <fullName evidence="1">Uncharacterized protein</fullName>
    </submittedName>
</protein>
<reference evidence="1 2" key="1">
    <citation type="submission" date="2018-04" db="EMBL/GenBank/DDBJ databases">
        <title>Polynucleobacter sp. LimPoW16 genome.</title>
        <authorList>
            <person name="Hahn M.W."/>
        </authorList>
    </citation>
    <scope>NUCLEOTIDE SEQUENCE [LARGE SCALE GENOMIC DNA]</scope>
    <source>
        <strain evidence="1 2">LimPoW16</strain>
    </source>
</reference>
<evidence type="ECO:0000313" key="1">
    <source>
        <dbReference type="EMBL" id="QKM62669.1"/>
    </source>
</evidence>
<evidence type="ECO:0000313" key="2">
    <source>
        <dbReference type="Proteomes" id="UP000500806"/>
    </source>
</evidence>
<dbReference type="RefSeq" id="WP_173942830.1">
    <property type="nucleotide sequence ID" value="NZ_CBCSCD010000001.1"/>
</dbReference>
<organism evidence="1 2">
    <name type="scientific">Polynucleobacter antarcticus</name>
    <dbReference type="NCBI Taxonomy" id="1743162"/>
    <lineage>
        <taxon>Bacteria</taxon>
        <taxon>Pseudomonadati</taxon>
        <taxon>Pseudomonadota</taxon>
        <taxon>Betaproteobacteria</taxon>
        <taxon>Burkholderiales</taxon>
        <taxon>Burkholderiaceae</taxon>
        <taxon>Polynucleobacter</taxon>
    </lineage>
</organism>
<sequence>MQLAAPVKSFRVNLFNDNQTLGSSPWVSLGEYDELGQAIDVCKKVIDDSVHDLPNKGLKGDELVTQFLQFGNVPCIIGAENLKVFHIYDYLESLCTGSNGSYS</sequence>
<gene>
    <name evidence="1" type="ORF">DCO16_06125</name>
</gene>
<name>A0A6M9PQ11_9BURK</name>
<dbReference type="AlphaFoldDB" id="A0A6M9PQ11"/>
<keyword evidence="2" id="KW-1185">Reference proteome</keyword>
<accession>A0A6M9PQ11</accession>
<dbReference type="EMBL" id="CP028941">
    <property type="protein sequence ID" value="QKM62669.1"/>
    <property type="molecule type" value="Genomic_DNA"/>
</dbReference>